<keyword evidence="2" id="KW-1185">Reference proteome</keyword>
<dbReference type="Proteomes" id="UP001595904">
    <property type="component" value="Unassembled WGS sequence"/>
</dbReference>
<gene>
    <name evidence="1" type="ORF">ACFPN2_38365</name>
</gene>
<name>A0ABV8T4Z0_9GAMM</name>
<comment type="caution">
    <text evidence="1">The sequence shown here is derived from an EMBL/GenBank/DDBJ whole genome shotgun (WGS) entry which is preliminary data.</text>
</comment>
<proteinExistence type="predicted"/>
<accession>A0ABV8T4Z0</accession>
<dbReference type="EMBL" id="JBHSDU010000015">
    <property type="protein sequence ID" value="MFC4314986.1"/>
    <property type="molecule type" value="Genomic_DNA"/>
</dbReference>
<sequence length="183" mass="19877">MVTTHLISAHVSAEMKARFRSLAEQQEITEAVLLKQLVDSAVGSAGVIDAGCLKPSERRGKGTRTYALLHPDDKLLLKERAASRQMGAATYISVLIRAHLRNLSPLPEAELMALKLSVAQLGAIGRNLNQVIRLAGRGVAMTGISREDLLAIVEVCEAMRNHTKDLLKVNALSWRNGYETASP</sequence>
<protein>
    <recommendedName>
        <fullName evidence="3">Bacterial mobilisation domain-containing protein</fullName>
    </recommendedName>
</protein>
<reference evidence="2" key="1">
    <citation type="journal article" date="2019" name="Int. J. Syst. Evol. Microbiol.">
        <title>The Global Catalogue of Microorganisms (GCM) 10K type strain sequencing project: providing services to taxonomists for standard genome sequencing and annotation.</title>
        <authorList>
            <consortium name="The Broad Institute Genomics Platform"/>
            <consortium name="The Broad Institute Genome Sequencing Center for Infectious Disease"/>
            <person name="Wu L."/>
            <person name="Ma J."/>
        </authorList>
    </citation>
    <scope>NUCLEOTIDE SEQUENCE [LARGE SCALE GENOMIC DNA]</scope>
    <source>
        <strain evidence="2">CGMCC 1.10759</strain>
    </source>
</reference>
<evidence type="ECO:0000313" key="2">
    <source>
        <dbReference type="Proteomes" id="UP001595904"/>
    </source>
</evidence>
<organism evidence="1 2">
    <name type="scientific">Steroidobacter flavus</name>
    <dbReference type="NCBI Taxonomy" id="1842136"/>
    <lineage>
        <taxon>Bacteria</taxon>
        <taxon>Pseudomonadati</taxon>
        <taxon>Pseudomonadota</taxon>
        <taxon>Gammaproteobacteria</taxon>
        <taxon>Steroidobacterales</taxon>
        <taxon>Steroidobacteraceae</taxon>
        <taxon>Steroidobacter</taxon>
    </lineage>
</organism>
<evidence type="ECO:0000313" key="1">
    <source>
        <dbReference type="EMBL" id="MFC4314986.1"/>
    </source>
</evidence>
<evidence type="ECO:0008006" key="3">
    <source>
        <dbReference type="Google" id="ProtNLM"/>
    </source>
</evidence>
<dbReference type="RefSeq" id="WP_380606601.1">
    <property type="nucleotide sequence ID" value="NZ_JBHSDU010000015.1"/>
</dbReference>